<keyword evidence="2" id="KW-1185">Reference proteome</keyword>
<proteinExistence type="predicted"/>
<dbReference type="Proteomes" id="UP000322294">
    <property type="component" value="Unassembled WGS sequence"/>
</dbReference>
<comment type="caution">
    <text evidence="1">The sequence shown here is derived from an EMBL/GenBank/DDBJ whole genome shotgun (WGS) entry which is preliminary data.</text>
</comment>
<gene>
    <name evidence="1" type="ORF">LZ11_00443</name>
</gene>
<evidence type="ECO:0000313" key="1">
    <source>
        <dbReference type="EMBL" id="TYP57786.1"/>
    </source>
</evidence>
<accession>A0A5S5AYC7</accession>
<dbReference type="EMBL" id="VNHO01000004">
    <property type="protein sequence ID" value="TYP57786.1"/>
    <property type="molecule type" value="Genomic_DNA"/>
</dbReference>
<reference evidence="1 2" key="1">
    <citation type="submission" date="2019-07" db="EMBL/GenBank/DDBJ databases">
        <title>Genomic Encyclopedia of Type Strains, Phase I: the one thousand microbial genomes (KMG-I) project.</title>
        <authorList>
            <person name="Kyrpides N."/>
        </authorList>
    </citation>
    <scope>NUCLEOTIDE SEQUENCE [LARGE SCALE GENOMIC DNA]</scope>
    <source>
        <strain evidence="1 2">DSM 16647</strain>
    </source>
</reference>
<name>A0A5S5AYC7_9FIRM</name>
<sequence>MIVQRAIENIGIPTVLIAALPPVAKQQGSPRIVAPMVPMGANVGEPNNKVMQTAILKDALNALVTIDTYGKVVNLPYEYKAKI</sequence>
<dbReference type="AlphaFoldDB" id="A0A5S5AYC7"/>
<protein>
    <submittedName>
        <fullName evidence="1">D-proline reductase (Dithiol) PrdB</fullName>
    </submittedName>
</protein>
<evidence type="ECO:0000313" key="2">
    <source>
        <dbReference type="Proteomes" id="UP000322294"/>
    </source>
</evidence>
<organism evidence="1 2">
    <name type="scientific">Thermosediminibacter litoriperuensis</name>
    <dbReference type="NCBI Taxonomy" id="291989"/>
    <lineage>
        <taxon>Bacteria</taxon>
        <taxon>Bacillati</taxon>
        <taxon>Bacillota</taxon>
        <taxon>Clostridia</taxon>
        <taxon>Thermosediminibacterales</taxon>
        <taxon>Thermosediminibacteraceae</taxon>
        <taxon>Thermosediminibacter</taxon>
    </lineage>
</organism>